<dbReference type="PANTHER" id="PTHR43674">
    <property type="entry name" value="NITRILASE C965.09-RELATED"/>
    <property type="match status" value="1"/>
</dbReference>
<evidence type="ECO:0000313" key="4">
    <source>
        <dbReference type="Proteomes" id="UP000030021"/>
    </source>
</evidence>
<evidence type="ECO:0000256" key="1">
    <source>
        <dbReference type="ARBA" id="ARBA00022801"/>
    </source>
</evidence>
<dbReference type="GO" id="GO:0033388">
    <property type="term" value="P:putrescine biosynthetic process from arginine"/>
    <property type="evidence" value="ECO:0007669"/>
    <property type="project" value="TreeGrafter"/>
</dbReference>
<feature type="domain" description="CN hydrolase" evidence="2">
    <location>
        <begin position="4"/>
        <end position="239"/>
    </location>
</feature>
<dbReference type="OrthoDB" id="9811121at2"/>
<dbReference type="GO" id="GO:0050126">
    <property type="term" value="F:N-carbamoylputrescine amidase activity"/>
    <property type="evidence" value="ECO:0007669"/>
    <property type="project" value="TreeGrafter"/>
</dbReference>
<comment type="caution">
    <text evidence="3">The sequence shown here is derived from an EMBL/GenBank/DDBJ whole genome shotgun (WGS) entry which is preliminary data.</text>
</comment>
<gene>
    <name evidence="3" type="ORF">rosmuc_02738</name>
</gene>
<evidence type="ECO:0000259" key="2">
    <source>
        <dbReference type="PROSITE" id="PS50263"/>
    </source>
</evidence>
<dbReference type="Proteomes" id="UP000030021">
    <property type="component" value="Unassembled WGS sequence"/>
</dbReference>
<accession>A0A0A0HLA6</accession>
<evidence type="ECO:0000313" key="3">
    <source>
        <dbReference type="EMBL" id="KGM87424.1"/>
    </source>
</evidence>
<dbReference type="InterPro" id="IPR036526">
    <property type="entry name" value="C-N_Hydrolase_sf"/>
</dbReference>
<name>A0A0A0HLA6_9RHOB</name>
<sequence>MPQLNLALFQARPAFRSADEALSDLDLALARAAANGANMLVTPELYFSGYGSADAVRAAAQAQGSPSFQAVAKLAARHGVGLVLGYPEMSGGALYNSAAVFDGHGRFKSNYRKVALPNDFERDCFNPGKGPDVFEFQGIRCSVLICYDIEFPELARRAALLGTELLLVPTALRAKWRFVSDAIVPSRAYENAMFIGYCDYAADETNSQFSGASTICAPDGQHLCRAAGPEDLILATIDTAAAQCRKSDFDFLRDIKRFDIEAWPIARIA</sequence>
<dbReference type="EMBL" id="AONH01000014">
    <property type="protein sequence ID" value="KGM87424.1"/>
    <property type="molecule type" value="Genomic_DNA"/>
</dbReference>
<dbReference type="InterPro" id="IPR003010">
    <property type="entry name" value="C-N_Hydrolase"/>
</dbReference>
<dbReference type="HOGENOM" id="CLU_030130_3_1_5"/>
<proteinExistence type="predicted"/>
<keyword evidence="1 3" id="KW-0378">Hydrolase</keyword>
<dbReference type="PATRIC" id="fig|1288298.3.peg.2756"/>
<protein>
    <submittedName>
        <fullName evidence="3">Putative amidohydrolase</fullName>
    </submittedName>
</protein>
<dbReference type="Gene3D" id="3.60.110.10">
    <property type="entry name" value="Carbon-nitrogen hydrolase"/>
    <property type="match status" value="1"/>
</dbReference>
<dbReference type="PROSITE" id="PS50263">
    <property type="entry name" value="CN_HYDROLASE"/>
    <property type="match status" value="1"/>
</dbReference>
<dbReference type="SUPFAM" id="SSF56317">
    <property type="entry name" value="Carbon-nitrogen hydrolase"/>
    <property type="match status" value="1"/>
</dbReference>
<dbReference type="eggNOG" id="COG0388">
    <property type="taxonomic scope" value="Bacteria"/>
</dbReference>
<reference evidence="3 4" key="1">
    <citation type="submission" date="2013-01" db="EMBL/GenBank/DDBJ databases">
        <authorList>
            <person name="Fiebig A."/>
            <person name="Goeker M."/>
            <person name="Klenk H.-P.P."/>
        </authorList>
    </citation>
    <scope>NUCLEOTIDE SEQUENCE [LARGE SCALE GENOMIC DNA]</scope>
    <source>
        <strain evidence="3 4">DSM 17069</strain>
    </source>
</reference>
<dbReference type="Pfam" id="PF00795">
    <property type="entry name" value="CN_hydrolase"/>
    <property type="match status" value="1"/>
</dbReference>
<dbReference type="InterPro" id="IPR050345">
    <property type="entry name" value="Aliph_Amidase/BUP"/>
</dbReference>
<dbReference type="AlphaFoldDB" id="A0A0A0HLA6"/>
<dbReference type="PANTHER" id="PTHR43674:SF2">
    <property type="entry name" value="BETA-UREIDOPROPIONASE"/>
    <property type="match status" value="1"/>
</dbReference>
<organism evidence="3 4">
    <name type="scientific">Roseovarius mucosus DSM 17069</name>
    <dbReference type="NCBI Taxonomy" id="1288298"/>
    <lineage>
        <taxon>Bacteria</taxon>
        <taxon>Pseudomonadati</taxon>
        <taxon>Pseudomonadota</taxon>
        <taxon>Alphaproteobacteria</taxon>
        <taxon>Rhodobacterales</taxon>
        <taxon>Roseobacteraceae</taxon>
        <taxon>Roseovarius</taxon>
    </lineage>
</organism>
<dbReference type="RefSeq" id="WP_037274498.1">
    <property type="nucleotide sequence ID" value="NZ_KN293981.1"/>
</dbReference>